<dbReference type="EMBL" id="CP001848">
    <property type="protein sequence ID" value="ADB17438.1"/>
    <property type="molecule type" value="Genomic_DNA"/>
</dbReference>
<gene>
    <name evidence="2" type="ordered locus">Psta_2772</name>
</gene>
<dbReference type="Proteomes" id="UP000001887">
    <property type="component" value="Chromosome"/>
</dbReference>
<proteinExistence type="predicted"/>
<dbReference type="KEGG" id="psl:Psta_2772"/>
<evidence type="ECO:0000256" key="1">
    <source>
        <dbReference type="SAM" id="Coils"/>
    </source>
</evidence>
<dbReference type="AlphaFoldDB" id="D2R7L2"/>
<dbReference type="HOGENOM" id="CLU_068845_0_0_0"/>
<sequence precursor="true">MLKKGILIGSAVALLLGLFFGRDAVSYATTSMGWVRDSVRESVPVEFEIERARRMIKDLDPEVRRNMHLIAREEVEVQGLREQLEKGEKQLTKNRSDIERLNTDLKRGDSTFVYCGKQYTQKQVETDLSNRFEQFKVREQTLEKLEQILEARERGLTAGREKLKAMQAAKQQLEVNVANLEARLEMVKVAQSTSEFNFDDSQLARTKDLVKEIGARIDVAEKLVNAETVSPGQINLEEEDTTSITEQVTAYLSGESKEDHVAVQLD</sequence>
<keyword evidence="3" id="KW-1185">Reference proteome</keyword>
<accession>D2R7L2</accession>
<evidence type="ECO:0008006" key="4">
    <source>
        <dbReference type="Google" id="ProtNLM"/>
    </source>
</evidence>
<evidence type="ECO:0000313" key="3">
    <source>
        <dbReference type="Proteomes" id="UP000001887"/>
    </source>
</evidence>
<keyword evidence="1" id="KW-0175">Coiled coil</keyword>
<name>D2R7L2_PIRSD</name>
<feature type="coiled-coil region" evidence="1">
    <location>
        <begin position="156"/>
        <end position="190"/>
    </location>
</feature>
<dbReference type="eggNOG" id="ENOG5032SH6">
    <property type="taxonomic scope" value="Bacteria"/>
</dbReference>
<protein>
    <recommendedName>
        <fullName evidence="4">Signal peptide-containing protein</fullName>
    </recommendedName>
</protein>
<organism evidence="2 3">
    <name type="scientific">Pirellula staleyi (strain ATCC 27377 / DSM 6068 / ICPB 4128)</name>
    <name type="common">Pirella staleyi</name>
    <dbReference type="NCBI Taxonomy" id="530564"/>
    <lineage>
        <taxon>Bacteria</taxon>
        <taxon>Pseudomonadati</taxon>
        <taxon>Planctomycetota</taxon>
        <taxon>Planctomycetia</taxon>
        <taxon>Pirellulales</taxon>
        <taxon>Pirellulaceae</taxon>
        <taxon>Pirellula</taxon>
    </lineage>
</organism>
<reference evidence="2 3" key="1">
    <citation type="journal article" date="2009" name="Stand. Genomic Sci.">
        <title>Complete genome sequence of Pirellula staleyi type strain (ATCC 27377).</title>
        <authorList>
            <person name="Clum A."/>
            <person name="Tindall B.J."/>
            <person name="Sikorski J."/>
            <person name="Ivanova N."/>
            <person name="Mavrommatis K."/>
            <person name="Lucas S."/>
            <person name="Glavina del Rio T."/>
            <person name="Nolan M."/>
            <person name="Chen F."/>
            <person name="Tice H."/>
            <person name="Pitluck S."/>
            <person name="Cheng J.F."/>
            <person name="Chertkov O."/>
            <person name="Brettin T."/>
            <person name="Han C."/>
            <person name="Detter J.C."/>
            <person name="Kuske C."/>
            <person name="Bruce D."/>
            <person name="Goodwin L."/>
            <person name="Ovchinikova G."/>
            <person name="Pati A."/>
            <person name="Mikhailova N."/>
            <person name="Chen A."/>
            <person name="Palaniappan K."/>
            <person name="Land M."/>
            <person name="Hauser L."/>
            <person name="Chang Y.J."/>
            <person name="Jeffries C.D."/>
            <person name="Chain P."/>
            <person name="Rohde M."/>
            <person name="Goker M."/>
            <person name="Bristow J."/>
            <person name="Eisen J.A."/>
            <person name="Markowitz V."/>
            <person name="Hugenholtz P."/>
            <person name="Kyrpides N.C."/>
            <person name="Klenk H.P."/>
            <person name="Lapidus A."/>
        </authorList>
    </citation>
    <scope>NUCLEOTIDE SEQUENCE [LARGE SCALE GENOMIC DNA]</scope>
    <source>
        <strain evidence="3">ATCC 27377 / DSM 6068 / ICPB 4128</strain>
    </source>
</reference>
<evidence type="ECO:0000313" key="2">
    <source>
        <dbReference type="EMBL" id="ADB17438.1"/>
    </source>
</evidence>
<dbReference type="OrthoDB" id="271886at2"/>
<feature type="coiled-coil region" evidence="1">
    <location>
        <begin position="70"/>
        <end position="104"/>
    </location>
</feature>